<dbReference type="AlphaFoldDB" id="A0A2P2NK73"/>
<evidence type="ECO:0000313" key="1">
    <source>
        <dbReference type="EMBL" id="MBX42876.1"/>
    </source>
</evidence>
<name>A0A2P2NK73_RHIMU</name>
<dbReference type="EMBL" id="GGEC01062392">
    <property type="protein sequence ID" value="MBX42876.1"/>
    <property type="molecule type" value="Transcribed_RNA"/>
</dbReference>
<protein>
    <submittedName>
        <fullName evidence="1">Uncharacterized protein</fullName>
    </submittedName>
</protein>
<organism evidence="1">
    <name type="scientific">Rhizophora mucronata</name>
    <name type="common">Asiatic mangrove</name>
    <dbReference type="NCBI Taxonomy" id="61149"/>
    <lineage>
        <taxon>Eukaryota</taxon>
        <taxon>Viridiplantae</taxon>
        <taxon>Streptophyta</taxon>
        <taxon>Embryophyta</taxon>
        <taxon>Tracheophyta</taxon>
        <taxon>Spermatophyta</taxon>
        <taxon>Magnoliopsida</taxon>
        <taxon>eudicotyledons</taxon>
        <taxon>Gunneridae</taxon>
        <taxon>Pentapetalae</taxon>
        <taxon>rosids</taxon>
        <taxon>fabids</taxon>
        <taxon>Malpighiales</taxon>
        <taxon>Rhizophoraceae</taxon>
        <taxon>Rhizophora</taxon>
    </lineage>
</organism>
<sequence length="56" mass="6622">MQGHDTIHIPYWWIDLLFLDRHFFSFYSNSLINPVTVVGAIRLRKPSYNPNARSES</sequence>
<reference evidence="1" key="1">
    <citation type="submission" date="2018-02" db="EMBL/GenBank/DDBJ databases">
        <title>Rhizophora mucronata_Transcriptome.</title>
        <authorList>
            <person name="Meera S.P."/>
            <person name="Sreeshan A."/>
            <person name="Augustine A."/>
        </authorList>
    </citation>
    <scope>NUCLEOTIDE SEQUENCE</scope>
    <source>
        <tissue evidence="1">Leaf</tissue>
    </source>
</reference>
<accession>A0A2P2NK73</accession>
<proteinExistence type="predicted"/>